<dbReference type="InterPro" id="IPR002472">
    <property type="entry name" value="Palm_thioest"/>
</dbReference>
<evidence type="ECO:0000256" key="9">
    <source>
        <dbReference type="SAM" id="SignalP"/>
    </source>
</evidence>
<dbReference type="FunFam" id="3.40.50.1820:FF:000107">
    <property type="entry name" value="Palmitoyl-protein thioesterase 1"/>
    <property type="match status" value="1"/>
</dbReference>
<evidence type="ECO:0000256" key="8">
    <source>
        <dbReference type="ARBA" id="ARBA00031934"/>
    </source>
</evidence>
<reference evidence="11" key="1">
    <citation type="submission" date="2020-01" db="EMBL/GenBank/DDBJ databases">
        <authorList>
            <consortium name="DOE Joint Genome Institute"/>
            <person name="Haridas S."/>
            <person name="Albert R."/>
            <person name="Binder M."/>
            <person name="Bloem J."/>
            <person name="Labutti K."/>
            <person name="Salamov A."/>
            <person name="Andreopoulos B."/>
            <person name="Baker S.E."/>
            <person name="Barry K."/>
            <person name="Bills G."/>
            <person name="Bluhm B.H."/>
            <person name="Cannon C."/>
            <person name="Castanera R."/>
            <person name="Culley D.E."/>
            <person name="Daum C."/>
            <person name="Ezra D."/>
            <person name="Gonzalez J.B."/>
            <person name="Henrissat B."/>
            <person name="Kuo A."/>
            <person name="Liang C."/>
            <person name="Lipzen A."/>
            <person name="Lutzoni F."/>
            <person name="Magnuson J."/>
            <person name="Mondo S."/>
            <person name="Nolan M."/>
            <person name="Ohm R."/>
            <person name="Pangilinan J."/>
            <person name="Park H.-J."/>
            <person name="Ramirez L."/>
            <person name="Alfaro M."/>
            <person name="Sun H."/>
            <person name="Tritt A."/>
            <person name="Yoshinaga Y."/>
            <person name="Zwiers L.-H."/>
            <person name="Turgeon B.G."/>
            <person name="Goodwin S.B."/>
            <person name="Spatafora J.W."/>
            <person name="Crous P.W."/>
            <person name="Grigoriev I.V."/>
        </authorList>
    </citation>
    <scope>NUCLEOTIDE SEQUENCE</scope>
    <source>
        <strain evidence="11">CBS 342.82</strain>
    </source>
</reference>
<dbReference type="PANTHER" id="PTHR11247:SF8">
    <property type="entry name" value="PALMITOYL-PROTEIN THIOESTERASE 1"/>
    <property type="match status" value="1"/>
</dbReference>
<feature type="chain" id="PRO_5026663197" description="Palmitoyl-protein thioesterase 1" evidence="9">
    <location>
        <begin position="18"/>
        <end position="325"/>
    </location>
</feature>
<reference evidence="11" key="3">
    <citation type="submission" date="2025-08" db="UniProtKB">
        <authorList>
            <consortium name="RefSeq"/>
        </authorList>
    </citation>
    <scope>IDENTIFICATION</scope>
    <source>
        <strain evidence="11">CBS 342.82</strain>
    </source>
</reference>
<dbReference type="RefSeq" id="XP_033460556.1">
    <property type="nucleotide sequence ID" value="XM_033604669.1"/>
</dbReference>
<dbReference type="OrthoDB" id="10263094at2759"/>
<evidence type="ECO:0000256" key="7">
    <source>
        <dbReference type="ARBA" id="ARBA00023180"/>
    </source>
</evidence>
<evidence type="ECO:0000256" key="6">
    <source>
        <dbReference type="ARBA" id="ARBA00023157"/>
    </source>
</evidence>
<proteinExistence type="inferred from homology"/>
<protein>
    <recommendedName>
        <fullName evidence="3">Palmitoyl-protein thioesterase 1</fullName>
        <ecNumber evidence="2">3.1.2.22</ecNumber>
    </recommendedName>
    <alternativeName>
        <fullName evidence="8">Palmitoyl-protein hydrolase 1</fullName>
    </alternativeName>
</protein>
<evidence type="ECO:0000256" key="2">
    <source>
        <dbReference type="ARBA" id="ARBA00012423"/>
    </source>
</evidence>
<dbReference type="PANTHER" id="PTHR11247">
    <property type="entry name" value="PALMITOYL-PROTEIN THIOESTERASE/DOLICHYLDIPHOSPHATASE 1"/>
    <property type="match status" value="1"/>
</dbReference>
<feature type="signal peptide" evidence="9">
    <location>
        <begin position="1"/>
        <end position="17"/>
    </location>
</feature>
<keyword evidence="10" id="KW-1185">Reference proteome</keyword>
<dbReference type="InterPro" id="IPR029058">
    <property type="entry name" value="AB_hydrolase_fold"/>
</dbReference>
<dbReference type="AlphaFoldDB" id="A0A6J3M665"/>
<evidence type="ECO:0000256" key="1">
    <source>
        <dbReference type="ARBA" id="ARBA00010758"/>
    </source>
</evidence>
<keyword evidence="4 9" id="KW-0732">Signal</keyword>
<comment type="similarity">
    <text evidence="1">Belongs to the palmitoyl-protein thioesterase family.</text>
</comment>
<dbReference type="SUPFAM" id="SSF53474">
    <property type="entry name" value="alpha/beta-Hydrolases"/>
    <property type="match status" value="1"/>
</dbReference>
<dbReference type="GO" id="GO:0008474">
    <property type="term" value="F:palmitoyl-(protein) hydrolase activity"/>
    <property type="evidence" value="ECO:0007669"/>
    <property type="project" value="UniProtKB-EC"/>
</dbReference>
<dbReference type="Proteomes" id="UP000504637">
    <property type="component" value="Unplaced"/>
</dbReference>
<sequence>MRLLTALPFATISAALALQSTSTHDAAPLPLIVWHGLGDRYDADGMHSIGALAESIHPGTFVYYVRTDDNSDNDRTNTFFGDLNLQIDGVCSALQAVPELRQAHTGDLRVDALGFSQGGQFLRGLIERCEPLQVRTLMTYGSQHNGIAGLRPCGTWDLLCKGATGLMKGNVWSDYVQSHVVPAQYFRTVDDATGLPTDVYLEKSGFLADINNERVLKNASYVDKIAALEKFVMVIFDEDTTVIPRESGWFAEVNGTSGAVTPLQRRPIYLEDWIGLKALGEKGGLVFLKNRGDHMQLDDKVLKKTFKEYFGPESKSKGRQQKADL</sequence>
<evidence type="ECO:0000313" key="11">
    <source>
        <dbReference type="RefSeq" id="XP_033460556.1"/>
    </source>
</evidence>
<keyword evidence="5" id="KW-0378">Hydrolase</keyword>
<dbReference type="GeneID" id="54362469"/>
<evidence type="ECO:0000256" key="4">
    <source>
        <dbReference type="ARBA" id="ARBA00022729"/>
    </source>
</evidence>
<dbReference type="Pfam" id="PF02089">
    <property type="entry name" value="Palm_thioest"/>
    <property type="match status" value="1"/>
</dbReference>
<dbReference type="EC" id="3.1.2.22" evidence="2"/>
<gene>
    <name evidence="11" type="ORF">K489DRAFT_379509</name>
</gene>
<accession>A0A6J3M665</accession>
<name>A0A6J3M665_9PEZI</name>
<dbReference type="PRINTS" id="PR00414">
    <property type="entry name" value="PPTHIESTRASE"/>
</dbReference>
<keyword evidence="7" id="KW-0325">Glycoprotein</keyword>
<evidence type="ECO:0000313" key="10">
    <source>
        <dbReference type="Proteomes" id="UP000504637"/>
    </source>
</evidence>
<keyword evidence="6" id="KW-1015">Disulfide bond</keyword>
<evidence type="ECO:0000256" key="5">
    <source>
        <dbReference type="ARBA" id="ARBA00022801"/>
    </source>
</evidence>
<reference evidence="11" key="2">
    <citation type="submission" date="2020-04" db="EMBL/GenBank/DDBJ databases">
        <authorList>
            <consortium name="NCBI Genome Project"/>
        </authorList>
    </citation>
    <scope>NUCLEOTIDE SEQUENCE</scope>
    <source>
        <strain evidence="11">CBS 342.82</strain>
    </source>
</reference>
<evidence type="ECO:0000256" key="3">
    <source>
        <dbReference type="ARBA" id="ARBA00014212"/>
    </source>
</evidence>
<organism evidence="11">
    <name type="scientific">Dissoconium aciculare CBS 342.82</name>
    <dbReference type="NCBI Taxonomy" id="1314786"/>
    <lineage>
        <taxon>Eukaryota</taxon>
        <taxon>Fungi</taxon>
        <taxon>Dikarya</taxon>
        <taxon>Ascomycota</taxon>
        <taxon>Pezizomycotina</taxon>
        <taxon>Dothideomycetes</taxon>
        <taxon>Dothideomycetidae</taxon>
        <taxon>Mycosphaerellales</taxon>
        <taxon>Dissoconiaceae</taxon>
        <taxon>Dissoconium</taxon>
    </lineage>
</organism>
<dbReference type="Gene3D" id="3.40.50.1820">
    <property type="entry name" value="alpha/beta hydrolase"/>
    <property type="match status" value="1"/>
</dbReference>